<gene>
    <name evidence="1" type="ORF">RF11_12993</name>
</gene>
<dbReference type="Proteomes" id="UP000031668">
    <property type="component" value="Unassembled WGS sequence"/>
</dbReference>
<name>A0A0C2N5D4_THEKT</name>
<proteinExistence type="predicted"/>
<evidence type="ECO:0000313" key="1">
    <source>
        <dbReference type="EMBL" id="KII74851.1"/>
    </source>
</evidence>
<dbReference type="EMBL" id="JWZT01000219">
    <property type="protein sequence ID" value="KII74851.1"/>
    <property type="molecule type" value="Genomic_DNA"/>
</dbReference>
<accession>A0A0C2N5D4</accession>
<protein>
    <submittedName>
        <fullName evidence="1">Uncharacterized protein</fullName>
    </submittedName>
</protein>
<dbReference type="AlphaFoldDB" id="A0A0C2N5D4"/>
<comment type="caution">
    <text evidence="1">The sequence shown here is derived from an EMBL/GenBank/DDBJ whole genome shotgun (WGS) entry which is preliminary data.</text>
</comment>
<organism evidence="1 2">
    <name type="scientific">Thelohanellus kitauei</name>
    <name type="common">Myxosporean</name>
    <dbReference type="NCBI Taxonomy" id="669202"/>
    <lineage>
        <taxon>Eukaryota</taxon>
        <taxon>Metazoa</taxon>
        <taxon>Cnidaria</taxon>
        <taxon>Myxozoa</taxon>
        <taxon>Myxosporea</taxon>
        <taxon>Bivalvulida</taxon>
        <taxon>Platysporina</taxon>
        <taxon>Myxobolidae</taxon>
        <taxon>Thelohanellus</taxon>
    </lineage>
</organism>
<reference evidence="1 2" key="1">
    <citation type="journal article" date="2014" name="Genome Biol. Evol.">
        <title>The genome of the myxosporean Thelohanellus kitauei shows adaptations to nutrient acquisition within its fish host.</title>
        <authorList>
            <person name="Yang Y."/>
            <person name="Xiong J."/>
            <person name="Zhou Z."/>
            <person name="Huo F."/>
            <person name="Miao W."/>
            <person name="Ran C."/>
            <person name="Liu Y."/>
            <person name="Zhang J."/>
            <person name="Feng J."/>
            <person name="Wang M."/>
            <person name="Wang M."/>
            <person name="Wang L."/>
            <person name="Yao B."/>
        </authorList>
    </citation>
    <scope>NUCLEOTIDE SEQUENCE [LARGE SCALE GENOMIC DNA]</scope>
    <source>
        <strain evidence="1">Wuqing</strain>
    </source>
</reference>
<keyword evidence="2" id="KW-1185">Reference proteome</keyword>
<sequence length="106" mass="12678">MFEHLSLSGDLKGFQINKHVFKCNDPKYDGFIHDDLHNIYSENKLFCSLLQTIYSTRLSYKYFDLFRVYSILYDSSMRNIVFADQTWLQTPELYIYDTPIPIMADR</sequence>
<evidence type="ECO:0000313" key="2">
    <source>
        <dbReference type="Proteomes" id="UP000031668"/>
    </source>
</evidence>